<evidence type="ECO:0000313" key="1">
    <source>
        <dbReference type="EMBL" id="RXJ64580.1"/>
    </source>
</evidence>
<dbReference type="Proteomes" id="UP000290191">
    <property type="component" value="Unassembled WGS sequence"/>
</dbReference>
<organism evidence="1 2">
    <name type="scientific">Halarcobacter anaerophilus</name>
    <dbReference type="NCBI Taxonomy" id="877500"/>
    <lineage>
        <taxon>Bacteria</taxon>
        <taxon>Pseudomonadati</taxon>
        <taxon>Campylobacterota</taxon>
        <taxon>Epsilonproteobacteria</taxon>
        <taxon>Campylobacterales</taxon>
        <taxon>Arcobacteraceae</taxon>
        <taxon>Halarcobacter</taxon>
    </lineage>
</organism>
<gene>
    <name evidence="1" type="ORF">CRV06_01085</name>
</gene>
<reference evidence="1 2" key="1">
    <citation type="submission" date="2017-10" db="EMBL/GenBank/DDBJ databases">
        <title>Genomics of the genus Arcobacter.</title>
        <authorList>
            <person name="Perez-Cataluna A."/>
            <person name="Figueras M.J."/>
        </authorList>
    </citation>
    <scope>NUCLEOTIDE SEQUENCE [LARGE SCALE GENOMIC DNA]</scope>
    <source>
        <strain evidence="1 2">DSM 24636</strain>
    </source>
</reference>
<dbReference type="STRING" id="877500.GCA_000935065_02506"/>
<name>A0A4Q0Y382_9BACT</name>
<accession>A0A4Q0Y382</accession>
<dbReference type="AlphaFoldDB" id="A0A4Q0Y382"/>
<protein>
    <submittedName>
        <fullName evidence="1">Uncharacterized protein</fullName>
    </submittedName>
</protein>
<dbReference type="RefSeq" id="WP_044418314.1">
    <property type="nucleotide sequence ID" value="NZ_CP041070.1"/>
</dbReference>
<proteinExistence type="predicted"/>
<evidence type="ECO:0000313" key="2">
    <source>
        <dbReference type="Proteomes" id="UP000290191"/>
    </source>
</evidence>
<sequence length="103" mass="11708">MAGVWPIYDNSPKIYKVYAGPMTWGPEIQMDKPPFGSSGTRKIKVSSESSIKSPFKFRIHLFNETIEFNGPNKKDFPYDGNIQNISFSAKSFGTGQIIRCEFY</sequence>
<comment type="caution">
    <text evidence="1">The sequence shown here is derived from an EMBL/GenBank/DDBJ whole genome shotgun (WGS) entry which is preliminary data.</text>
</comment>
<keyword evidence="2" id="KW-1185">Reference proteome</keyword>
<dbReference type="EMBL" id="PDKO01000001">
    <property type="protein sequence ID" value="RXJ64580.1"/>
    <property type="molecule type" value="Genomic_DNA"/>
</dbReference>